<dbReference type="GO" id="GO:0008270">
    <property type="term" value="F:zinc ion binding"/>
    <property type="evidence" value="ECO:0007669"/>
    <property type="project" value="UniProtKB-KW"/>
</dbReference>
<gene>
    <name evidence="3" type="ORF">MGAL_10B003693</name>
</gene>
<keyword evidence="1" id="KW-0479">Metal-binding</keyword>
<dbReference type="CDD" id="cd19757">
    <property type="entry name" value="Bbox1"/>
    <property type="match status" value="1"/>
</dbReference>
<evidence type="ECO:0000259" key="2">
    <source>
        <dbReference type="PROSITE" id="PS50119"/>
    </source>
</evidence>
<keyword evidence="1" id="KW-0863">Zinc-finger</keyword>
<reference evidence="3" key="1">
    <citation type="submission" date="2018-11" db="EMBL/GenBank/DDBJ databases">
        <authorList>
            <person name="Alioto T."/>
            <person name="Alioto T."/>
        </authorList>
    </citation>
    <scope>NUCLEOTIDE SEQUENCE</scope>
</reference>
<dbReference type="EMBL" id="UYJE01004426">
    <property type="protein sequence ID" value="VDI27927.1"/>
    <property type="molecule type" value="Genomic_DNA"/>
</dbReference>
<organism evidence="3 4">
    <name type="scientific">Mytilus galloprovincialis</name>
    <name type="common">Mediterranean mussel</name>
    <dbReference type="NCBI Taxonomy" id="29158"/>
    <lineage>
        <taxon>Eukaryota</taxon>
        <taxon>Metazoa</taxon>
        <taxon>Spiralia</taxon>
        <taxon>Lophotrochozoa</taxon>
        <taxon>Mollusca</taxon>
        <taxon>Bivalvia</taxon>
        <taxon>Autobranchia</taxon>
        <taxon>Pteriomorphia</taxon>
        <taxon>Mytilida</taxon>
        <taxon>Mytiloidea</taxon>
        <taxon>Mytilidae</taxon>
        <taxon>Mytilinae</taxon>
        <taxon>Mytilus</taxon>
    </lineage>
</organism>
<sequence length="98" mass="11171">MAFSASVKNPQDIIVCGLCEKDTKVKVKCMDCDLYLCQTCKDKGHAKFKNADLHDVVDLKDIHSHEAKFKPVRCREHAKQYSCIFCLTCDQLVFVQCV</sequence>
<protein>
    <recommendedName>
        <fullName evidence="2">B box-type domain-containing protein</fullName>
    </recommendedName>
</protein>
<dbReference type="Gene3D" id="3.30.160.60">
    <property type="entry name" value="Classic Zinc Finger"/>
    <property type="match status" value="1"/>
</dbReference>
<keyword evidence="1" id="KW-0862">Zinc</keyword>
<proteinExistence type="predicted"/>
<dbReference type="PROSITE" id="PS50119">
    <property type="entry name" value="ZF_BBOX"/>
    <property type="match status" value="1"/>
</dbReference>
<evidence type="ECO:0000313" key="4">
    <source>
        <dbReference type="Proteomes" id="UP000596742"/>
    </source>
</evidence>
<name>A0A8B6E334_MYTGA</name>
<dbReference type="AlphaFoldDB" id="A0A8B6E334"/>
<dbReference type="OrthoDB" id="6133294at2759"/>
<feature type="domain" description="B box-type" evidence="2">
    <location>
        <begin position="11"/>
        <end position="59"/>
    </location>
</feature>
<accession>A0A8B6E334</accession>
<comment type="caution">
    <text evidence="3">The sequence shown here is derived from an EMBL/GenBank/DDBJ whole genome shotgun (WGS) entry which is preliminary data.</text>
</comment>
<dbReference type="Proteomes" id="UP000596742">
    <property type="component" value="Unassembled WGS sequence"/>
</dbReference>
<dbReference type="InterPro" id="IPR000315">
    <property type="entry name" value="Znf_B-box"/>
</dbReference>
<keyword evidence="4" id="KW-1185">Reference proteome</keyword>
<evidence type="ECO:0000313" key="3">
    <source>
        <dbReference type="EMBL" id="VDI27927.1"/>
    </source>
</evidence>
<evidence type="ECO:0000256" key="1">
    <source>
        <dbReference type="PROSITE-ProRule" id="PRU00024"/>
    </source>
</evidence>